<name>A0A5K7SGJ8_9BACT</name>
<protein>
    <submittedName>
        <fullName evidence="2">Endonuclease/exonuclease/phosphatase family protein</fullName>
    </submittedName>
</protein>
<keyword evidence="2" id="KW-0378">Hydrolase</keyword>
<dbReference type="InterPro" id="IPR036691">
    <property type="entry name" value="Endo/exonu/phosph_ase_sf"/>
</dbReference>
<dbReference type="AlphaFoldDB" id="A0A5K7SGJ8"/>
<dbReference type="GO" id="GO:0004519">
    <property type="term" value="F:endonuclease activity"/>
    <property type="evidence" value="ECO:0007669"/>
    <property type="project" value="UniProtKB-KW"/>
</dbReference>
<proteinExistence type="predicted"/>
<accession>A0A5K7SGJ8</accession>
<keyword evidence="2" id="KW-0255">Endonuclease</keyword>
<sequence>MQEALISQIEDIKKQLPNMNWVGVGRDDGKKAGEFSPLFYNSKKFKALKSGWFWLSQTPEKPGLGWDAACNRVCTWLLLETDKKDRQFMVFNTHFDHQGVKARTESAKLILRKIKELNSSKLPVILTGDFNLTPEQEPIAVITKELHDSRTVTKEAPYGPNGTFNGFQFNSPLNERIDYVFVNDLVEVKQYGVLTDSKELRYPSDHLPVFVNLELKKAKK</sequence>
<dbReference type="CDD" id="cd09083">
    <property type="entry name" value="EEP-1"/>
    <property type="match status" value="1"/>
</dbReference>
<evidence type="ECO:0000313" key="3">
    <source>
        <dbReference type="Proteomes" id="UP001193389"/>
    </source>
</evidence>
<dbReference type="Gene3D" id="3.60.10.10">
    <property type="entry name" value="Endonuclease/exonuclease/phosphatase"/>
    <property type="match status" value="1"/>
</dbReference>
<dbReference type="InterPro" id="IPR050410">
    <property type="entry name" value="CCR4/nocturin_mRNA_transcr"/>
</dbReference>
<dbReference type="KEGG" id="anf:AQPE_4793"/>
<feature type="domain" description="Endonuclease/exonuclease/phosphatase" evidence="1">
    <location>
        <begin position="92"/>
        <end position="206"/>
    </location>
</feature>
<dbReference type="InterPro" id="IPR005135">
    <property type="entry name" value="Endo/exonuclease/phosphatase"/>
</dbReference>
<dbReference type="PANTHER" id="PTHR12121:SF36">
    <property type="entry name" value="ENDONUCLEASE_EXONUCLEASE_PHOSPHATASE DOMAIN-CONTAINING PROTEIN"/>
    <property type="match status" value="1"/>
</dbReference>
<reference evidence="2" key="1">
    <citation type="journal article" date="2020" name="Int. J. Syst. Evol. Microbiol.">
        <title>Aquipluma nitroreducens gen. nov. sp. nov., a novel facultatively anaerobic bacterium isolated from a freshwater lake.</title>
        <authorList>
            <person name="Watanabe M."/>
            <person name="Kojima H."/>
            <person name="Fukui M."/>
        </authorList>
    </citation>
    <scope>NUCLEOTIDE SEQUENCE</scope>
    <source>
        <strain evidence="2">MeG22</strain>
    </source>
</reference>
<evidence type="ECO:0000313" key="2">
    <source>
        <dbReference type="EMBL" id="BBE20599.1"/>
    </source>
</evidence>
<gene>
    <name evidence="2" type="ORF">AQPE_4793</name>
</gene>
<dbReference type="GO" id="GO:0000175">
    <property type="term" value="F:3'-5'-RNA exonuclease activity"/>
    <property type="evidence" value="ECO:0007669"/>
    <property type="project" value="TreeGrafter"/>
</dbReference>
<dbReference type="Pfam" id="PF03372">
    <property type="entry name" value="Exo_endo_phos"/>
    <property type="match status" value="1"/>
</dbReference>
<evidence type="ECO:0000259" key="1">
    <source>
        <dbReference type="Pfam" id="PF03372"/>
    </source>
</evidence>
<keyword evidence="2" id="KW-0540">Nuclease</keyword>
<keyword evidence="3" id="KW-1185">Reference proteome</keyword>
<dbReference type="SUPFAM" id="SSF56219">
    <property type="entry name" value="DNase I-like"/>
    <property type="match status" value="1"/>
</dbReference>
<dbReference type="EMBL" id="AP018694">
    <property type="protein sequence ID" value="BBE20599.1"/>
    <property type="molecule type" value="Genomic_DNA"/>
</dbReference>
<dbReference type="PANTHER" id="PTHR12121">
    <property type="entry name" value="CARBON CATABOLITE REPRESSOR PROTEIN 4"/>
    <property type="match status" value="1"/>
</dbReference>
<organism evidence="2 3">
    <name type="scientific">Aquipluma nitroreducens</name>
    <dbReference type="NCBI Taxonomy" id="2010828"/>
    <lineage>
        <taxon>Bacteria</taxon>
        <taxon>Pseudomonadati</taxon>
        <taxon>Bacteroidota</taxon>
        <taxon>Bacteroidia</taxon>
        <taxon>Marinilabiliales</taxon>
        <taxon>Prolixibacteraceae</taxon>
        <taxon>Aquipluma</taxon>
    </lineage>
</organism>
<dbReference type="Proteomes" id="UP001193389">
    <property type="component" value="Chromosome"/>
</dbReference>